<dbReference type="InterPro" id="IPR005194">
    <property type="entry name" value="Glyco_hydro_65_C"/>
</dbReference>
<dbReference type="InterPro" id="IPR005195">
    <property type="entry name" value="Glyco_hydro_65_M"/>
</dbReference>
<feature type="domain" description="Glycoside hydrolase family 65 central catalytic" evidence="2">
    <location>
        <begin position="313"/>
        <end position="677"/>
    </location>
</feature>
<sequence>MEFLPWKIVEKDYEPEKNIYYETNFTLANGYMGLRGCLEEGFSEEMETYPGNYIAGVFDNFEGDYVEIVNCPDCISTNIWIGNSKLDMTQGRLRDYSRTLDMKAGTLTREFTWEDPEGNITRFYFQRFLSMDNVHLNCLRIRLTPVNHQLPMKLETVLDGDVFNRKQRDYPPIKKIIPNYHFNTVKVEGFGKNGAYLESCTKTTGITLAQYVWLSPINNMKVDLDLKERKVIQTVIFEGEIEKEVGVDKYVATYTSRDAKTTELKALAGEEIVKAANNQYDILYNSHKLAWEKHWEIADIEIEGDTSSQQGIRFNIFNLIQANASWDAYVNLPAKLLSHTRYKGNAFWDTEMFMFPFYLFTNPQAARNLLMYRYNMLPAARENAKRRGLRGAMYPWMSAHDGSEQCDSWEYGDCEIHITADIAYALDQYVQTTKDTDFLENYATEIYIETARFWVERVAFNERLGKYTILAVKGPDEYCSIANNNMYTNYLAERNLELAIEAVEYLEQNSREKLIELKNKLNLEITEVEQWKKVSNNIYKNWDKSRELLIQDDAFMDYPEIDMEKYADRTMPLLEVIGYERVMRYRILRQADVLLLMYLLNDKFDKTQKLTAYNFYEPITTHDSSLSFNTHCIMAVELGMKEKAVDYFFKTCRLDLDDEQDTAASGLHGASLGGTWQAVVNGFGGLRVIEGQLYLAPIIPEKWKKLSFNIHFKGRLIGISITEKATEVKLIRGDGIELFINRNSVKI</sequence>
<accession>A0ABQ2BS83</accession>
<feature type="domain" description="Glycoside hydrolase family 65 C-terminal" evidence="3">
    <location>
        <begin position="686"/>
        <end position="745"/>
    </location>
</feature>
<evidence type="ECO:0000256" key="1">
    <source>
        <dbReference type="ARBA" id="ARBA00006768"/>
    </source>
</evidence>
<dbReference type="InterPro" id="IPR037018">
    <property type="entry name" value="GH65_N"/>
</dbReference>
<dbReference type="Pfam" id="PF03636">
    <property type="entry name" value="Glyco_hydro_65N"/>
    <property type="match status" value="1"/>
</dbReference>
<dbReference type="RefSeq" id="WP_189010249.1">
    <property type="nucleotide sequence ID" value="NZ_BMHE01000006.1"/>
</dbReference>
<evidence type="ECO:0000313" key="6">
    <source>
        <dbReference type="Proteomes" id="UP000615455"/>
    </source>
</evidence>
<name>A0ABQ2BS83_9BACL</name>
<evidence type="ECO:0000313" key="5">
    <source>
        <dbReference type="EMBL" id="GGI46419.1"/>
    </source>
</evidence>
<dbReference type="PANTHER" id="PTHR11051">
    <property type="entry name" value="GLYCOSYL HYDROLASE-RELATED"/>
    <property type="match status" value="1"/>
</dbReference>
<dbReference type="Pfam" id="PF03632">
    <property type="entry name" value="Glyco_hydro_65m"/>
    <property type="match status" value="1"/>
</dbReference>
<organism evidence="5 6">
    <name type="scientific">Paenibacillus marchantiophytorum</name>
    <dbReference type="NCBI Taxonomy" id="1619310"/>
    <lineage>
        <taxon>Bacteria</taxon>
        <taxon>Bacillati</taxon>
        <taxon>Bacillota</taxon>
        <taxon>Bacilli</taxon>
        <taxon>Bacillales</taxon>
        <taxon>Paenibacillaceae</taxon>
        <taxon>Paenibacillus</taxon>
    </lineage>
</organism>
<dbReference type="InterPro" id="IPR005196">
    <property type="entry name" value="Glyco_hydro_65_N"/>
</dbReference>
<dbReference type="Gene3D" id="1.50.10.10">
    <property type="match status" value="1"/>
</dbReference>
<evidence type="ECO:0000259" key="3">
    <source>
        <dbReference type="Pfam" id="PF03633"/>
    </source>
</evidence>
<reference evidence="6" key="1">
    <citation type="journal article" date="2019" name="Int. J. Syst. Evol. Microbiol.">
        <title>The Global Catalogue of Microorganisms (GCM) 10K type strain sequencing project: providing services to taxonomists for standard genome sequencing and annotation.</title>
        <authorList>
            <consortium name="The Broad Institute Genomics Platform"/>
            <consortium name="The Broad Institute Genome Sequencing Center for Infectious Disease"/>
            <person name="Wu L."/>
            <person name="Ma J."/>
        </authorList>
    </citation>
    <scope>NUCLEOTIDE SEQUENCE [LARGE SCALE GENOMIC DNA]</scope>
    <source>
        <strain evidence="6">CGMCC 1.15043</strain>
    </source>
</reference>
<dbReference type="PANTHER" id="PTHR11051:SF14">
    <property type="entry name" value="MALTOSE PHOSPHORYLASE"/>
    <property type="match status" value="1"/>
</dbReference>
<feature type="domain" description="Glycoside hydrolase family 65 N-terminal" evidence="4">
    <location>
        <begin position="10"/>
        <end position="257"/>
    </location>
</feature>
<proteinExistence type="inferred from homology"/>
<comment type="caution">
    <text evidence="5">The sequence shown here is derived from an EMBL/GenBank/DDBJ whole genome shotgun (WGS) entry which is preliminary data.</text>
</comment>
<evidence type="ECO:0000259" key="4">
    <source>
        <dbReference type="Pfam" id="PF03636"/>
    </source>
</evidence>
<dbReference type="InterPro" id="IPR011013">
    <property type="entry name" value="Gal_mutarotase_sf_dom"/>
</dbReference>
<evidence type="ECO:0000259" key="2">
    <source>
        <dbReference type="Pfam" id="PF03632"/>
    </source>
</evidence>
<dbReference type="Proteomes" id="UP000615455">
    <property type="component" value="Unassembled WGS sequence"/>
</dbReference>
<protein>
    <submittedName>
        <fullName evidence="5">Kojibiose phosphorylase</fullName>
    </submittedName>
</protein>
<gene>
    <name evidence="5" type="primary">kojP</name>
    <name evidence="5" type="ORF">GCM10008018_17000</name>
</gene>
<dbReference type="SUPFAM" id="SSF74650">
    <property type="entry name" value="Galactose mutarotase-like"/>
    <property type="match status" value="1"/>
</dbReference>
<dbReference type="PIRSF" id="PIRSF036289">
    <property type="entry name" value="Glycosyl_hydrolase_malt_phosph"/>
    <property type="match status" value="1"/>
</dbReference>
<dbReference type="InterPro" id="IPR012341">
    <property type="entry name" value="6hp_glycosidase-like_sf"/>
</dbReference>
<dbReference type="InterPro" id="IPR008928">
    <property type="entry name" value="6-hairpin_glycosidase_sf"/>
</dbReference>
<comment type="similarity">
    <text evidence="1">Belongs to the glycosyl hydrolase 65 family.</text>
</comment>
<dbReference type="Pfam" id="PF03633">
    <property type="entry name" value="Glyco_hydro_65C"/>
    <property type="match status" value="1"/>
</dbReference>
<dbReference type="Gene3D" id="2.70.98.40">
    <property type="entry name" value="Glycoside hydrolase, family 65, N-terminal domain"/>
    <property type="match status" value="1"/>
</dbReference>
<dbReference type="Gene3D" id="2.60.420.10">
    <property type="entry name" value="Maltose phosphorylase, domain 3"/>
    <property type="match status" value="1"/>
</dbReference>
<dbReference type="InterPro" id="IPR017045">
    <property type="entry name" value="Malt_Pase/Glycosyl_Hdrlase"/>
</dbReference>
<dbReference type="SUPFAM" id="SSF48208">
    <property type="entry name" value="Six-hairpin glycosidases"/>
    <property type="match status" value="1"/>
</dbReference>
<dbReference type="EMBL" id="BMHE01000006">
    <property type="protein sequence ID" value="GGI46419.1"/>
    <property type="molecule type" value="Genomic_DNA"/>
</dbReference>
<keyword evidence="6" id="KW-1185">Reference proteome</keyword>